<dbReference type="EC" id="3.6.1.41" evidence="1"/>
<evidence type="ECO:0000256" key="1">
    <source>
        <dbReference type="ARBA" id="ARBA00012506"/>
    </source>
</evidence>
<dbReference type="CDD" id="cd00077">
    <property type="entry name" value="HDc"/>
    <property type="match status" value="1"/>
</dbReference>
<evidence type="ECO:0000256" key="3">
    <source>
        <dbReference type="ARBA" id="ARBA00022741"/>
    </source>
</evidence>
<gene>
    <name evidence="8" type="primary">yqeK</name>
    <name evidence="8" type="ORF">O6R05_04160</name>
</gene>
<dbReference type="InterPro" id="IPR006675">
    <property type="entry name" value="HDIG_dom"/>
</dbReference>
<keyword evidence="9" id="KW-1185">Reference proteome</keyword>
<dbReference type="InterPro" id="IPR006674">
    <property type="entry name" value="HD_domain"/>
</dbReference>
<protein>
    <recommendedName>
        <fullName evidence="1">bis(5'-nucleosyl)-tetraphosphatase (symmetrical)</fullName>
        <ecNumber evidence="1">3.6.1.41</ecNumber>
    </recommendedName>
</protein>
<feature type="domain" description="HD" evidence="7">
    <location>
        <begin position="17"/>
        <end position="132"/>
    </location>
</feature>
<keyword evidence="5" id="KW-0408">Iron</keyword>
<name>A0ABY7QRW5_9FIRM</name>
<dbReference type="Pfam" id="PF01966">
    <property type="entry name" value="HD"/>
    <property type="match status" value="1"/>
</dbReference>
<dbReference type="SMART" id="SM00471">
    <property type="entry name" value="HDc"/>
    <property type="match status" value="1"/>
</dbReference>
<comment type="catalytic activity">
    <reaction evidence="6">
        <text>P(1),P(4)-bis(5'-adenosyl) tetraphosphate + H2O = 2 ADP + 2 H(+)</text>
        <dbReference type="Rhea" id="RHEA:24252"/>
        <dbReference type="ChEBI" id="CHEBI:15377"/>
        <dbReference type="ChEBI" id="CHEBI:15378"/>
        <dbReference type="ChEBI" id="CHEBI:58141"/>
        <dbReference type="ChEBI" id="CHEBI:456216"/>
        <dbReference type="EC" id="3.6.1.41"/>
    </reaction>
</comment>
<dbReference type="PROSITE" id="PS51831">
    <property type="entry name" value="HD"/>
    <property type="match status" value="1"/>
</dbReference>
<evidence type="ECO:0000313" key="9">
    <source>
        <dbReference type="Proteomes" id="UP001210339"/>
    </source>
</evidence>
<dbReference type="InterPro" id="IPR003607">
    <property type="entry name" value="HD/PDEase_dom"/>
</dbReference>
<proteinExistence type="predicted"/>
<evidence type="ECO:0000256" key="5">
    <source>
        <dbReference type="ARBA" id="ARBA00023004"/>
    </source>
</evidence>
<keyword evidence="4 8" id="KW-0378">Hydrolase</keyword>
<dbReference type="Gene3D" id="1.10.3210.10">
    <property type="entry name" value="Hypothetical protein af1432"/>
    <property type="match status" value="1"/>
</dbReference>
<evidence type="ECO:0000313" key="8">
    <source>
        <dbReference type="EMBL" id="WBW49211.1"/>
    </source>
</evidence>
<evidence type="ECO:0000256" key="2">
    <source>
        <dbReference type="ARBA" id="ARBA00022723"/>
    </source>
</evidence>
<dbReference type="InterPro" id="IPR051094">
    <property type="entry name" value="Diverse_Catalytic_Enzymes"/>
</dbReference>
<accession>A0ABY7QRW5</accession>
<dbReference type="PANTHER" id="PTHR35795:SF1">
    <property type="entry name" value="BIS(5'-NUCLEOSYL)-TETRAPHOSPHATASE, SYMMETRICAL"/>
    <property type="match status" value="1"/>
</dbReference>
<dbReference type="GO" id="GO:0008803">
    <property type="term" value="F:bis(5'-nucleosyl)-tetraphosphatase (symmetrical) activity"/>
    <property type="evidence" value="ECO:0007669"/>
    <property type="project" value="UniProtKB-EC"/>
</dbReference>
<evidence type="ECO:0000259" key="7">
    <source>
        <dbReference type="PROSITE" id="PS51831"/>
    </source>
</evidence>
<keyword evidence="2" id="KW-0479">Metal-binding</keyword>
<organism evidence="8 9">
    <name type="scientific">Peptoniphilus equinus</name>
    <dbReference type="NCBI Taxonomy" id="3016343"/>
    <lineage>
        <taxon>Bacteria</taxon>
        <taxon>Bacillati</taxon>
        <taxon>Bacillota</taxon>
        <taxon>Tissierellia</taxon>
        <taxon>Tissierellales</taxon>
        <taxon>Peptoniphilaceae</taxon>
        <taxon>Peptoniphilus</taxon>
    </lineage>
</organism>
<dbReference type="PANTHER" id="PTHR35795">
    <property type="entry name" value="SLR1885 PROTEIN"/>
    <property type="match status" value="1"/>
</dbReference>
<dbReference type="NCBIfam" id="TIGR00488">
    <property type="entry name" value="bis(5'-nucleosyl)-tetraphosphatase (symmetrical) YqeK"/>
    <property type="match status" value="1"/>
</dbReference>
<dbReference type="SUPFAM" id="SSF109604">
    <property type="entry name" value="HD-domain/PDEase-like"/>
    <property type="match status" value="1"/>
</dbReference>
<reference evidence="8 9" key="1">
    <citation type="submission" date="2023-01" db="EMBL/GenBank/DDBJ databases">
        <authorList>
            <person name="Lee S.H."/>
            <person name="Jung H.S."/>
            <person name="Yun J.U."/>
        </authorList>
    </citation>
    <scope>NUCLEOTIDE SEQUENCE [LARGE SCALE GENOMIC DNA]</scope>
    <source>
        <strain evidence="8 9">CBA3646</strain>
    </source>
</reference>
<dbReference type="EMBL" id="CP115667">
    <property type="protein sequence ID" value="WBW49211.1"/>
    <property type="molecule type" value="Genomic_DNA"/>
</dbReference>
<dbReference type="RefSeq" id="WP_271190743.1">
    <property type="nucleotide sequence ID" value="NZ_CP115667.1"/>
</dbReference>
<sequence>MNEIIEQEIINRIGDKRFKHSLRVAEEARKLALYYNVDGDAAYTAGYFHDCAKVKDVRLLLQLAAEHHLDLTEDMKQSPMIIHGFLGAKMAQSCYGVIDPEVLDAMRYHTTGRANMSTLEKIVYIADAIEPKRNYRGIERARQLAYEDLDRAVYENMNYTISDLARKHYYIAELTVTARNDLLVTKGPWEEWRS</sequence>
<evidence type="ECO:0000256" key="4">
    <source>
        <dbReference type="ARBA" id="ARBA00022801"/>
    </source>
</evidence>
<evidence type="ECO:0000256" key="6">
    <source>
        <dbReference type="ARBA" id="ARBA00049417"/>
    </source>
</evidence>
<dbReference type="Proteomes" id="UP001210339">
    <property type="component" value="Chromosome"/>
</dbReference>
<dbReference type="NCBIfam" id="TIGR00277">
    <property type="entry name" value="HDIG"/>
    <property type="match status" value="1"/>
</dbReference>
<keyword evidence="3" id="KW-0547">Nucleotide-binding</keyword>
<dbReference type="InterPro" id="IPR005249">
    <property type="entry name" value="YqeK"/>
</dbReference>